<dbReference type="PANTHER" id="PTHR34821:SF2">
    <property type="entry name" value="INNER MEMBRANE PROTEIN YDCZ"/>
    <property type="match status" value="1"/>
</dbReference>
<gene>
    <name evidence="2" type="ORF">CVS27_16045</name>
</gene>
<feature type="transmembrane region" description="Helical" evidence="1">
    <location>
        <begin position="250"/>
        <end position="269"/>
    </location>
</feature>
<keyword evidence="1" id="KW-1133">Transmembrane helix</keyword>
<dbReference type="Proteomes" id="UP000237061">
    <property type="component" value="Unassembled WGS sequence"/>
</dbReference>
<feature type="transmembrane region" description="Helical" evidence="1">
    <location>
        <begin position="19"/>
        <end position="40"/>
    </location>
</feature>
<feature type="transmembrane region" description="Helical" evidence="1">
    <location>
        <begin position="308"/>
        <end position="332"/>
    </location>
</feature>
<comment type="caution">
    <text evidence="2">The sequence shown here is derived from an EMBL/GenBank/DDBJ whole genome shotgun (WGS) entry which is preliminary data.</text>
</comment>
<evidence type="ECO:0000313" key="3">
    <source>
        <dbReference type="Proteomes" id="UP000237061"/>
    </source>
</evidence>
<keyword evidence="3" id="KW-1185">Reference proteome</keyword>
<feature type="transmembrane region" description="Helical" evidence="1">
    <location>
        <begin position="149"/>
        <end position="168"/>
    </location>
</feature>
<dbReference type="RefSeq" id="WP_103466852.1">
    <property type="nucleotide sequence ID" value="NZ_PPXB01000016.1"/>
</dbReference>
<sequence length="339" mass="35149">MASTVGTTAVPQLKSPVRVLAVGVPLAVAAGLTLPIQARINGELGVRLHDPLLAGLFSFGGAALVMAVATLVIPSGRAAFAQLLADTRKRKVPWYFHAAGLIGAYFIFAQTSYVASIGIAIYTVAVVTGQTVSGLAVDRIGLGPGGKRAITALRVLGVLLTVCAVFWAVSPRISGTPNPAAMLLPLALVVLAGVLMTFQHAVNGRIAAQVRSPIPGTLINYAVGTVALGLIWILKLAFTGGQPTLPTDPWLYAGGVLGCINLVLSALLIRRIGVLLTGLSMIAGQLIGALLMDWLLPVAGSVIYLQTVLGTLLTLAAIVVAALPGSTLRLFWRRGHKQR</sequence>
<dbReference type="EMBL" id="PPXC01000014">
    <property type="protein sequence ID" value="POH72396.1"/>
    <property type="molecule type" value="Genomic_DNA"/>
</dbReference>
<feature type="transmembrane region" description="Helical" evidence="1">
    <location>
        <begin position="180"/>
        <end position="198"/>
    </location>
</feature>
<proteinExistence type="predicted"/>
<keyword evidence="1" id="KW-0472">Membrane</keyword>
<name>A0A2S3ZT08_ARTGL</name>
<feature type="transmembrane region" description="Helical" evidence="1">
    <location>
        <begin position="218"/>
        <end position="238"/>
    </location>
</feature>
<accession>A0A2S3ZT08</accession>
<protein>
    <recommendedName>
        <fullName evidence="4">EamA-like transporter family protein</fullName>
    </recommendedName>
</protein>
<feature type="transmembrane region" description="Helical" evidence="1">
    <location>
        <begin position="94"/>
        <end position="113"/>
    </location>
</feature>
<dbReference type="InterPro" id="IPR006750">
    <property type="entry name" value="YdcZ"/>
</dbReference>
<dbReference type="GO" id="GO:0005886">
    <property type="term" value="C:plasma membrane"/>
    <property type="evidence" value="ECO:0007669"/>
    <property type="project" value="TreeGrafter"/>
</dbReference>
<dbReference type="AlphaFoldDB" id="A0A2S3ZT08"/>
<keyword evidence="1" id="KW-0812">Transmembrane</keyword>
<dbReference type="OrthoDB" id="6463253at2"/>
<feature type="transmembrane region" description="Helical" evidence="1">
    <location>
        <begin position="52"/>
        <end position="73"/>
    </location>
</feature>
<reference evidence="2 3" key="1">
    <citation type="submission" date="2018-01" db="EMBL/GenBank/DDBJ databases">
        <title>Arthrobacter sp. nov., from glaciers in China.</title>
        <authorList>
            <person name="Liu Q."/>
            <person name="Xin Y.-H."/>
        </authorList>
    </citation>
    <scope>NUCLEOTIDE SEQUENCE [LARGE SCALE GENOMIC DNA]</scope>
    <source>
        <strain evidence="2 3">HLT2-12-2</strain>
    </source>
</reference>
<evidence type="ECO:0000313" key="2">
    <source>
        <dbReference type="EMBL" id="POH72396.1"/>
    </source>
</evidence>
<dbReference type="Pfam" id="PF04657">
    <property type="entry name" value="DMT_YdcZ"/>
    <property type="match status" value="2"/>
</dbReference>
<evidence type="ECO:0000256" key="1">
    <source>
        <dbReference type="SAM" id="Phobius"/>
    </source>
</evidence>
<evidence type="ECO:0008006" key="4">
    <source>
        <dbReference type="Google" id="ProtNLM"/>
    </source>
</evidence>
<dbReference type="PANTHER" id="PTHR34821">
    <property type="entry name" value="INNER MEMBRANE PROTEIN YDCZ"/>
    <property type="match status" value="1"/>
</dbReference>
<feature type="transmembrane region" description="Helical" evidence="1">
    <location>
        <begin position="276"/>
        <end position="296"/>
    </location>
</feature>
<organism evidence="2 3">
    <name type="scientific">Arthrobacter glacialis</name>
    <dbReference type="NCBI Taxonomy" id="1664"/>
    <lineage>
        <taxon>Bacteria</taxon>
        <taxon>Bacillati</taxon>
        <taxon>Actinomycetota</taxon>
        <taxon>Actinomycetes</taxon>
        <taxon>Micrococcales</taxon>
        <taxon>Micrococcaceae</taxon>
        <taxon>Arthrobacter</taxon>
    </lineage>
</organism>
<feature type="transmembrane region" description="Helical" evidence="1">
    <location>
        <begin position="119"/>
        <end position="137"/>
    </location>
</feature>